<dbReference type="PROSITE" id="PS00378">
    <property type="entry name" value="HEXOKINASE_1"/>
    <property type="match status" value="1"/>
</dbReference>
<comment type="pathway">
    <text evidence="2">Carbohydrate metabolism; hexose metabolism.</text>
</comment>
<dbReference type="Gene3D" id="3.40.367.20">
    <property type="match status" value="1"/>
</dbReference>
<sequence length="571" mass="63361">MEGKVTVYRCHRFGSVHVRCPSNSHLVTCCCLQDVVFARQKRQLAAILTQGSMADVPRDLLEQISQLETIFTVSPEKLRQITDHFVSELAKGLTKEGGDIPMNPTWILGWPTGKESGCYLALDMGGTNLRVVKVTLDGDRGFDVMQSKYHMPPNIKVGKQEELWEYIAECLGKFLADNYPEALDAHERGRDVDRTAAQSFTRDKSPPPHNQHISCSPGFDIHKIPLGFTFSYPCSQPAVNRGVLQRWTKGFDIEGVEGEDVVPMLEAALERKNIPISITALINDTTGTMVASNYHDPQIKLGNIFGTGVNAAYYEKVKDIPKLKGLIPDSIDPETPMAVNCEYGAFDNEHKVLPRTKWDIIIDEESPRPGQQTFEKMSAGYYLGELLRLVLLDLYKDGFVFENQGKNGQELGNGNINKSYFFDTSFLSLIEEDPWENLTDVEILFKEKLGINTTEPERKLIRRLAELIGTRSARISACGVAAICKKAGYKEAHAGADGSVFNKYPGFKERGAQALNEIFEWNLPNPKDHPIKIVPAEDGSGVGAALCAALTIKRVKQGLPVGVKPGVKYDI</sequence>
<dbReference type="InterPro" id="IPR019807">
    <property type="entry name" value="Hexokinase_BS"/>
</dbReference>
<evidence type="ECO:0000313" key="15">
    <source>
        <dbReference type="EMBL" id="AOW02067.1"/>
    </source>
</evidence>
<dbReference type="GO" id="GO:0005536">
    <property type="term" value="F:D-glucose binding"/>
    <property type="evidence" value="ECO:0007669"/>
    <property type="project" value="InterPro"/>
</dbReference>
<dbReference type="InterPro" id="IPR022672">
    <property type="entry name" value="Hexokinase_N"/>
</dbReference>
<evidence type="ECO:0000256" key="7">
    <source>
        <dbReference type="ARBA" id="ARBA00022840"/>
    </source>
</evidence>
<evidence type="ECO:0000256" key="2">
    <source>
        <dbReference type="ARBA" id="ARBA00005028"/>
    </source>
</evidence>
<evidence type="ECO:0000256" key="9">
    <source>
        <dbReference type="ARBA" id="ARBA00044613"/>
    </source>
</evidence>
<evidence type="ECO:0000259" key="14">
    <source>
        <dbReference type="Pfam" id="PF03727"/>
    </source>
</evidence>
<gene>
    <name evidence="15" type="ORF">YALI1_B29133g</name>
</gene>
<dbReference type="AlphaFoldDB" id="A0A1D8N8W6"/>
<keyword evidence="7 11" id="KW-0067">ATP-binding</keyword>
<dbReference type="GO" id="GO:0006013">
    <property type="term" value="P:mannose metabolic process"/>
    <property type="evidence" value="ECO:0007669"/>
    <property type="project" value="TreeGrafter"/>
</dbReference>
<evidence type="ECO:0000256" key="3">
    <source>
        <dbReference type="ARBA" id="ARBA00009225"/>
    </source>
</evidence>
<evidence type="ECO:0000259" key="13">
    <source>
        <dbReference type="Pfam" id="PF00349"/>
    </source>
</evidence>
<dbReference type="Proteomes" id="UP000182444">
    <property type="component" value="Chromosome 1B"/>
</dbReference>
<dbReference type="PROSITE" id="PS51748">
    <property type="entry name" value="HEXOKINASE_2"/>
    <property type="match status" value="1"/>
</dbReference>
<organism evidence="15 16">
    <name type="scientific">Yarrowia lipolytica</name>
    <name type="common">Candida lipolytica</name>
    <dbReference type="NCBI Taxonomy" id="4952"/>
    <lineage>
        <taxon>Eukaryota</taxon>
        <taxon>Fungi</taxon>
        <taxon>Dikarya</taxon>
        <taxon>Ascomycota</taxon>
        <taxon>Saccharomycotina</taxon>
        <taxon>Dipodascomycetes</taxon>
        <taxon>Dipodascales</taxon>
        <taxon>Dipodascales incertae sedis</taxon>
        <taxon>Yarrowia</taxon>
    </lineage>
</organism>
<reference evidence="15 16" key="1">
    <citation type="journal article" date="2016" name="PLoS ONE">
        <title>Sequence Assembly of Yarrowia lipolytica Strain W29/CLIB89 Shows Transposable Element Diversity.</title>
        <authorList>
            <person name="Magnan C."/>
            <person name="Yu J."/>
            <person name="Chang I."/>
            <person name="Jahn E."/>
            <person name="Kanomata Y."/>
            <person name="Wu J."/>
            <person name="Zeller M."/>
            <person name="Oakes M."/>
            <person name="Baldi P."/>
            <person name="Sandmeyer S."/>
        </authorList>
    </citation>
    <scope>NUCLEOTIDE SEQUENCE [LARGE SCALE GENOMIC DNA]</scope>
    <source>
        <strain evidence="16">CLIB89(W29)</strain>
    </source>
</reference>
<dbReference type="InterPro" id="IPR043129">
    <property type="entry name" value="ATPase_NBD"/>
</dbReference>
<keyword evidence="5 11" id="KW-0547">Nucleotide-binding</keyword>
<feature type="region of interest" description="Disordered" evidence="12">
    <location>
        <begin position="188"/>
        <end position="211"/>
    </location>
</feature>
<keyword evidence="8 11" id="KW-0324">Glycolysis</keyword>
<comment type="pathway">
    <text evidence="1">Carbohydrate degradation; glycolysis; D-glyceraldehyde 3-phosphate and glycerone phosphate from D-glucose: step 1/4.</text>
</comment>
<dbReference type="InterPro" id="IPR001312">
    <property type="entry name" value="Hexokinase"/>
</dbReference>
<dbReference type="Gene3D" id="1.10.287.1250">
    <property type="match status" value="1"/>
</dbReference>
<accession>A0A1D8N8W6</accession>
<dbReference type="PANTHER" id="PTHR19443">
    <property type="entry name" value="HEXOKINASE"/>
    <property type="match status" value="1"/>
</dbReference>
<evidence type="ECO:0000256" key="6">
    <source>
        <dbReference type="ARBA" id="ARBA00022777"/>
    </source>
</evidence>
<dbReference type="GO" id="GO:0006006">
    <property type="term" value="P:glucose metabolic process"/>
    <property type="evidence" value="ECO:0007669"/>
    <property type="project" value="TreeGrafter"/>
</dbReference>
<dbReference type="EMBL" id="CP017554">
    <property type="protein sequence ID" value="AOW02067.1"/>
    <property type="molecule type" value="Genomic_DNA"/>
</dbReference>
<dbReference type="EC" id="2.7.1.-" evidence="11"/>
<dbReference type="Pfam" id="PF00349">
    <property type="entry name" value="Hexokinase_1"/>
    <property type="match status" value="1"/>
</dbReference>
<comment type="catalytic activity">
    <reaction evidence="9">
        <text>a D-hexose + ATP = a D-hexose 6-phosphate + ADP + H(+)</text>
        <dbReference type="Rhea" id="RHEA:22740"/>
        <dbReference type="ChEBI" id="CHEBI:4194"/>
        <dbReference type="ChEBI" id="CHEBI:15378"/>
        <dbReference type="ChEBI" id="CHEBI:30616"/>
        <dbReference type="ChEBI" id="CHEBI:229467"/>
        <dbReference type="ChEBI" id="CHEBI:456216"/>
        <dbReference type="EC" id="2.7.1.1"/>
    </reaction>
    <physiologicalReaction direction="left-to-right" evidence="9">
        <dbReference type="Rhea" id="RHEA:22741"/>
    </physiologicalReaction>
</comment>
<proteinExistence type="inferred from homology"/>
<dbReference type="GO" id="GO:0001678">
    <property type="term" value="P:intracellular glucose homeostasis"/>
    <property type="evidence" value="ECO:0007669"/>
    <property type="project" value="InterPro"/>
</dbReference>
<evidence type="ECO:0000256" key="10">
    <source>
        <dbReference type="ARBA" id="ARBA00047905"/>
    </source>
</evidence>
<dbReference type="FunFam" id="3.40.367.20:FF:000004">
    <property type="entry name" value="Phosphotransferase"/>
    <property type="match status" value="1"/>
</dbReference>
<evidence type="ECO:0000256" key="4">
    <source>
        <dbReference type="ARBA" id="ARBA00022679"/>
    </source>
</evidence>
<dbReference type="UniPathway" id="UPA00109">
    <property type="reaction ID" value="UER00180"/>
</dbReference>
<comment type="similarity">
    <text evidence="3 11">Belongs to the hexokinase family.</text>
</comment>
<dbReference type="InterPro" id="IPR022673">
    <property type="entry name" value="Hexokinase_C"/>
</dbReference>
<keyword evidence="6 11" id="KW-0418">Kinase</keyword>
<dbReference type="GO" id="GO:0019158">
    <property type="term" value="F:mannokinase activity"/>
    <property type="evidence" value="ECO:0007669"/>
    <property type="project" value="TreeGrafter"/>
</dbReference>
<dbReference type="GO" id="GO:0005829">
    <property type="term" value="C:cytosol"/>
    <property type="evidence" value="ECO:0007669"/>
    <property type="project" value="TreeGrafter"/>
</dbReference>
<evidence type="ECO:0000313" key="16">
    <source>
        <dbReference type="Proteomes" id="UP000182444"/>
    </source>
</evidence>
<feature type="domain" description="Hexokinase C-terminal" evidence="14">
    <location>
        <begin position="301"/>
        <end position="550"/>
    </location>
</feature>
<evidence type="ECO:0000256" key="8">
    <source>
        <dbReference type="ARBA" id="ARBA00023152"/>
    </source>
</evidence>
<dbReference type="eggNOG" id="KOG1369">
    <property type="taxonomic scope" value="Eukaryota"/>
</dbReference>
<evidence type="ECO:0000256" key="5">
    <source>
        <dbReference type="ARBA" id="ARBA00022741"/>
    </source>
</evidence>
<keyword evidence="4 11" id="KW-0808">Transferase</keyword>
<evidence type="ECO:0000256" key="12">
    <source>
        <dbReference type="SAM" id="MobiDB-lite"/>
    </source>
</evidence>
<dbReference type="VEuPathDB" id="FungiDB:YALI0_B22308g"/>
<dbReference type="Pfam" id="PF03727">
    <property type="entry name" value="Hexokinase_2"/>
    <property type="match status" value="1"/>
</dbReference>
<dbReference type="VEuPathDB" id="FungiDB:YALI1_B29133g"/>
<evidence type="ECO:0000256" key="1">
    <source>
        <dbReference type="ARBA" id="ARBA00004888"/>
    </source>
</evidence>
<dbReference type="GO" id="GO:0006096">
    <property type="term" value="P:glycolytic process"/>
    <property type="evidence" value="ECO:0007669"/>
    <property type="project" value="UniProtKB-UniPathway"/>
</dbReference>
<dbReference type="GO" id="GO:0004340">
    <property type="term" value="F:glucokinase activity"/>
    <property type="evidence" value="ECO:0007669"/>
    <property type="project" value="TreeGrafter"/>
</dbReference>
<dbReference type="GO" id="GO:0005524">
    <property type="term" value="F:ATP binding"/>
    <property type="evidence" value="ECO:0007669"/>
    <property type="project" value="UniProtKB-UniRule"/>
</dbReference>
<comment type="catalytic activity">
    <reaction evidence="10">
        <text>D-fructose + ATP = D-fructose 6-phosphate + ADP + H(+)</text>
        <dbReference type="Rhea" id="RHEA:16125"/>
        <dbReference type="ChEBI" id="CHEBI:15378"/>
        <dbReference type="ChEBI" id="CHEBI:30616"/>
        <dbReference type="ChEBI" id="CHEBI:37721"/>
        <dbReference type="ChEBI" id="CHEBI:61527"/>
        <dbReference type="ChEBI" id="CHEBI:456216"/>
        <dbReference type="EC" id="2.7.1.1"/>
    </reaction>
    <physiologicalReaction direction="left-to-right" evidence="10">
        <dbReference type="Rhea" id="RHEA:16126"/>
    </physiologicalReaction>
</comment>
<dbReference type="GO" id="GO:0005739">
    <property type="term" value="C:mitochondrion"/>
    <property type="evidence" value="ECO:0007669"/>
    <property type="project" value="TreeGrafter"/>
</dbReference>
<evidence type="ECO:0000256" key="11">
    <source>
        <dbReference type="RuleBase" id="RU362007"/>
    </source>
</evidence>
<dbReference type="RefSeq" id="XP_068138245.1">
    <property type="nucleotide sequence ID" value="XM_068282144.1"/>
</dbReference>
<feature type="domain" description="Hexokinase N-terminal" evidence="13">
    <location>
        <begin position="64"/>
        <end position="294"/>
    </location>
</feature>
<dbReference type="PANTHER" id="PTHR19443:SF16">
    <property type="entry name" value="HEXOKINASE TYPE 1-RELATED"/>
    <property type="match status" value="1"/>
</dbReference>
<dbReference type="SUPFAM" id="SSF53067">
    <property type="entry name" value="Actin-like ATPase domain"/>
    <property type="match status" value="2"/>
</dbReference>
<dbReference type="GO" id="GO:0008865">
    <property type="term" value="F:fructokinase activity"/>
    <property type="evidence" value="ECO:0007669"/>
    <property type="project" value="TreeGrafter"/>
</dbReference>
<dbReference type="Gene3D" id="3.30.420.40">
    <property type="match status" value="1"/>
</dbReference>
<dbReference type="GeneID" id="94582786"/>
<name>A0A1D8N8W6_YARLL</name>
<protein>
    <recommendedName>
        <fullName evidence="11">Phosphotransferase</fullName>
        <ecNumber evidence="11">2.7.1.-</ecNumber>
    </recommendedName>
</protein>
<dbReference type="PRINTS" id="PR00475">
    <property type="entry name" value="HEXOKINASE"/>
</dbReference>